<evidence type="ECO:0000313" key="2">
    <source>
        <dbReference type="Proteomes" id="UP000660070"/>
    </source>
</evidence>
<reference evidence="1 2" key="1">
    <citation type="submission" date="2020-11" db="EMBL/GenBank/DDBJ databases">
        <title>Kaistella gelatinilytica sp. nov., a flavobacterium isolated from Antarctic Soil.</title>
        <authorList>
            <person name="Li J."/>
        </authorList>
    </citation>
    <scope>NUCLEOTIDE SEQUENCE [LARGE SCALE GENOMIC DNA]</scope>
    <source>
        <strain evidence="1 2">G5-32</strain>
    </source>
</reference>
<proteinExistence type="predicted"/>
<comment type="caution">
    <text evidence="1">The sequence shown here is derived from an EMBL/GenBank/DDBJ whole genome shotgun (WGS) entry which is preliminary data.</text>
</comment>
<accession>A0ABS0FAX0</accession>
<dbReference type="RefSeq" id="WP_196079358.1">
    <property type="nucleotide sequence ID" value="NZ_JADPVI010000001.1"/>
</dbReference>
<keyword evidence="2" id="KW-1185">Reference proteome</keyword>
<gene>
    <name evidence="1" type="ORF">IV494_06690</name>
</gene>
<dbReference type="EMBL" id="JADPVI010000001">
    <property type="protein sequence ID" value="MBF8456867.1"/>
    <property type="molecule type" value="Genomic_DNA"/>
</dbReference>
<name>A0ABS0FAX0_9FLAO</name>
<protein>
    <submittedName>
        <fullName evidence="1">Uncharacterized protein</fullName>
    </submittedName>
</protein>
<sequence length="156" mass="18400">MKRILYFLPFFLIFNCQKKEIIIENKPTEKIEVDSIAHRIEGLPNDEFREKVLPTLQHDSDKKKLLNILKNLDEKKISFCEYVEMEYKFDDSCYAVAKNKFPKPSMQKSFTNYHDKIFGKGHLALVKKYNLTEKDADLLTTIYAFDSNSRNLCGEF</sequence>
<organism evidence="1 2">
    <name type="scientific">Kaistella gelatinilytica</name>
    <dbReference type="NCBI Taxonomy" id="2787636"/>
    <lineage>
        <taxon>Bacteria</taxon>
        <taxon>Pseudomonadati</taxon>
        <taxon>Bacteroidota</taxon>
        <taxon>Flavobacteriia</taxon>
        <taxon>Flavobacteriales</taxon>
        <taxon>Weeksellaceae</taxon>
        <taxon>Chryseobacterium group</taxon>
        <taxon>Kaistella</taxon>
    </lineage>
</organism>
<evidence type="ECO:0000313" key="1">
    <source>
        <dbReference type="EMBL" id="MBF8456867.1"/>
    </source>
</evidence>
<dbReference type="Proteomes" id="UP000660070">
    <property type="component" value="Unassembled WGS sequence"/>
</dbReference>